<evidence type="ECO:0000256" key="6">
    <source>
        <dbReference type="ARBA" id="ARBA00022989"/>
    </source>
</evidence>
<dbReference type="Proteomes" id="UP000015102">
    <property type="component" value="Unassembled WGS sequence"/>
</dbReference>
<keyword evidence="10 12" id="KW-0739">Sodium transport</keyword>
<evidence type="ECO:0000256" key="1">
    <source>
        <dbReference type="ARBA" id="ARBA00004141"/>
    </source>
</evidence>
<keyword evidence="14" id="KW-1185">Reference proteome</keyword>
<reference evidence="13" key="2">
    <citation type="submission" date="2015-06" db="UniProtKB">
        <authorList>
            <consortium name="EnsemblMetazoa"/>
        </authorList>
    </citation>
    <scope>IDENTIFICATION</scope>
</reference>
<keyword evidence="8 12" id="KW-0406">Ion transport</keyword>
<evidence type="ECO:0000256" key="2">
    <source>
        <dbReference type="ARBA" id="ARBA00007193"/>
    </source>
</evidence>
<dbReference type="GO" id="GO:0016020">
    <property type="term" value="C:membrane"/>
    <property type="evidence" value="ECO:0007669"/>
    <property type="project" value="UniProtKB-SubCell"/>
</dbReference>
<evidence type="ECO:0000256" key="11">
    <source>
        <dbReference type="ARBA" id="ARBA00023303"/>
    </source>
</evidence>
<dbReference type="EMBL" id="CAQQ02079076">
    <property type="status" value="NOT_ANNOTATED_CDS"/>
    <property type="molecule type" value="Genomic_DNA"/>
</dbReference>
<comment type="subcellular location">
    <subcellularLocation>
        <location evidence="1">Membrane</location>
        <topology evidence="1">Multi-pass membrane protein</topology>
    </subcellularLocation>
</comment>
<keyword evidence="5 12" id="KW-0812">Transmembrane</keyword>
<name>T1GFH3_MEGSC</name>
<evidence type="ECO:0000256" key="4">
    <source>
        <dbReference type="ARBA" id="ARBA00022461"/>
    </source>
</evidence>
<evidence type="ECO:0000256" key="3">
    <source>
        <dbReference type="ARBA" id="ARBA00022448"/>
    </source>
</evidence>
<evidence type="ECO:0000313" key="13">
    <source>
        <dbReference type="EnsemblMetazoa" id="MESCA002115-PA"/>
    </source>
</evidence>
<evidence type="ECO:0000256" key="12">
    <source>
        <dbReference type="RuleBase" id="RU000679"/>
    </source>
</evidence>
<evidence type="ECO:0000256" key="9">
    <source>
        <dbReference type="ARBA" id="ARBA00023136"/>
    </source>
</evidence>
<organism evidence="13 14">
    <name type="scientific">Megaselia scalaris</name>
    <name type="common">Humpbacked fly</name>
    <name type="synonym">Phora scalaris</name>
    <dbReference type="NCBI Taxonomy" id="36166"/>
    <lineage>
        <taxon>Eukaryota</taxon>
        <taxon>Metazoa</taxon>
        <taxon>Ecdysozoa</taxon>
        <taxon>Arthropoda</taxon>
        <taxon>Hexapoda</taxon>
        <taxon>Insecta</taxon>
        <taxon>Pterygota</taxon>
        <taxon>Neoptera</taxon>
        <taxon>Endopterygota</taxon>
        <taxon>Diptera</taxon>
        <taxon>Brachycera</taxon>
        <taxon>Muscomorpha</taxon>
        <taxon>Platypezoidea</taxon>
        <taxon>Phoridae</taxon>
        <taxon>Megaseliini</taxon>
        <taxon>Megaselia</taxon>
    </lineage>
</organism>
<dbReference type="InterPro" id="IPR001873">
    <property type="entry name" value="ENaC"/>
</dbReference>
<evidence type="ECO:0000256" key="8">
    <source>
        <dbReference type="ARBA" id="ARBA00023065"/>
    </source>
</evidence>
<evidence type="ECO:0000256" key="10">
    <source>
        <dbReference type="ARBA" id="ARBA00023201"/>
    </source>
</evidence>
<proteinExistence type="inferred from homology"/>
<dbReference type="Pfam" id="PF00858">
    <property type="entry name" value="ASC"/>
    <property type="match status" value="1"/>
</dbReference>
<keyword evidence="9" id="KW-0472">Membrane</keyword>
<keyword evidence="11 12" id="KW-0407">Ion channel</keyword>
<dbReference type="Gene3D" id="2.60.470.10">
    <property type="entry name" value="Acid-sensing ion channels like domains"/>
    <property type="match status" value="1"/>
</dbReference>
<keyword evidence="6" id="KW-1133">Transmembrane helix</keyword>
<evidence type="ECO:0000313" key="14">
    <source>
        <dbReference type="Proteomes" id="UP000015102"/>
    </source>
</evidence>
<dbReference type="AlphaFoldDB" id="T1GFH3"/>
<evidence type="ECO:0000256" key="7">
    <source>
        <dbReference type="ARBA" id="ARBA00023053"/>
    </source>
</evidence>
<reference evidence="14" key="1">
    <citation type="submission" date="2013-02" db="EMBL/GenBank/DDBJ databases">
        <authorList>
            <person name="Hughes D."/>
        </authorList>
    </citation>
    <scope>NUCLEOTIDE SEQUENCE</scope>
    <source>
        <strain>Durham</strain>
        <strain evidence="14">NC isolate 2 -- Noor lab</strain>
    </source>
</reference>
<dbReference type="HOGENOM" id="CLU_1171790_0_0_1"/>
<dbReference type="GO" id="GO:0005272">
    <property type="term" value="F:sodium channel activity"/>
    <property type="evidence" value="ECO:0007669"/>
    <property type="project" value="UniProtKB-KW"/>
</dbReference>
<dbReference type="STRING" id="36166.T1GFH3"/>
<dbReference type="EnsemblMetazoa" id="MESCA002115-RA">
    <property type="protein sequence ID" value="MESCA002115-PA"/>
    <property type="gene ID" value="MESCA002115"/>
</dbReference>
<evidence type="ECO:0000256" key="5">
    <source>
        <dbReference type="ARBA" id="ARBA00022692"/>
    </source>
</evidence>
<comment type="similarity">
    <text evidence="2 12">Belongs to the amiloride-sensitive sodium channel (TC 1.A.6) family.</text>
</comment>
<sequence length="237" mass="26869">MFPASSNASIFEANRERPSNVFTQYSSHSSVHGVQYLGDPKRPILESFPPEYLLGSNIKKESNWDLENGYDSSNKSYPLRATGNGFKSGLKTYLSMYKDDNDPMCRFNENGFKVILHAPNEIPMVNEDFILISNQERSMISITPKVIETSEEIKKYDISRNRTTPVCGAIMKECMYKAELSLLDTRTQGDEITCNCLPTCISITYLYETSQATYDMKLKARLGVRTTDSGKLEIFRA</sequence>
<protein>
    <submittedName>
        <fullName evidence="13">Uncharacterized protein</fullName>
    </submittedName>
</protein>
<keyword evidence="7" id="KW-0915">Sodium</keyword>
<keyword evidence="4 12" id="KW-0894">Sodium channel</keyword>
<keyword evidence="3 12" id="KW-0813">Transport</keyword>
<accession>T1GFH3</accession>